<dbReference type="EMBL" id="CAMPGE010003771">
    <property type="protein sequence ID" value="CAI2362616.1"/>
    <property type="molecule type" value="Genomic_DNA"/>
</dbReference>
<keyword evidence="4" id="KW-1185">Reference proteome</keyword>
<reference evidence="3" key="1">
    <citation type="submission" date="2023-07" db="EMBL/GenBank/DDBJ databases">
        <authorList>
            <consortium name="AG Swart"/>
            <person name="Singh M."/>
            <person name="Singh A."/>
            <person name="Seah K."/>
            <person name="Emmerich C."/>
        </authorList>
    </citation>
    <scope>NUCLEOTIDE SEQUENCE</scope>
    <source>
        <strain evidence="3">DP1</strain>
    </source>
</reference>
<evidence type="ECO:0000256" key="2">
    <source>
        <dbReference type="SAM" id="Phobius"/>
    </source>
</evidence>
<sequence>MQSSWIKVTVSVTIASIYNFFKFYISNEKYLSQALDNLNPPSKINKEKIGMIFSKLDPKAFQALFWLVFYFEFNRFKDSRLEYFLRKNLIKAYADFYMKVTQSERDAIIDYLPFLLGFAALKCFYYTFPSSRALFSKKFGTKLFQYVILELQGVAISDIFVEKKVLKIFDEDILAWVNKTADTPDSTNTPAVSQAVRRKKKQRLSLPRNLKRIPESGGKRESFVNKDISMLLTIPKKKEKVRVAKKNLKIITLPKNMARIQYEKRQIKSSQKIHRGDISASRNEPITPNKKVRFDLDARPPALKPARKMSNTSMGTEISNPFESLEIPPEYLSNLDKKQLNVSLLKTLSEERIMKLKNRSKNIVKMVQALNHDKRIRRKTQETSHKVEKTTHENLLLKRTVDGLETFEKLMKESGNEHKDKTMKKSGSVPNMRIYLEMIKSGKSKPIRRMRRSSQMLSYKARGLSLIHKDPRRTAFINNLAPRTRLLQKVPSVKSLKKMNFRSRNPKNEYFECSMLSPIIKHYYGLNNLAATPNVKFRTHL</sequence>
<keyword evidence="2" id="KW-0472">Membrane</keyword>
<keyword evidence="2" id="KW-1133">Transmembrane helix</keyword>
<comment type="caution">
    <text evidence="3">The sequence shown here is derived from an EMBL/GenBank/DDBJ whole genome shotgun (WGS) entry which is preliminary data.</text>
</comment>
<accession>A0AAD1U616</accession>
<keyword evidence="2" id="KW-0812">Transmembrane</keyword>
<organism evidence="3 4">
    <name type="scientific">Euplotes crassus</name>
    <dbReference type="NCBI Taxonomy" id="5936"/>
    <lineage>
        <taxon>Eukaryota</taxon>
        <taxon>Sar</taxon>
        <taxon>Alveolata</taxon>
        <taxon>Ciliophora</taxon>
        <taxon>Intramacronucleata</taxon>
        <taxon>Spirotrichea</taxon>
        <taxon>Hypotrichia</taxon>
        <taxon>Euplotida</taxon>
        <taxon>Euplotidae</taxon>
        <taxon>Moneuplotes</taxon>
    </lineage>
</organism>
<evidence type="ECO:0000256" key="1">
    <source>
        <dbReference type="ARBA" id="ARBA00008666"/>
    </source>
</evidence>
<comment type="similarity">
    <text evidence="1">Belongs to the FAM227 family.</text>
</comment>
<feature type="transmembrane region" description="Helical" evidence="2">
    <location>
        <begin position="108"/>
        <end position="128"/>
    </location>
</feature>
<evidence type="ECO:0000313" key="3">
    <source>
        <dbReference type="EMBL" id="CAI2362616.1"/>
    </source>
</evidence>
<evidence type="ECO:0000313" key="4">
    <source>
        <dbReference type="Proteomes" id="UP001295684"/>
    </source>
</evidence>
<dbReference type="InterPro" id="IPR029417">
    <property type="entry name" value="FAM227"/>
</dbReference>
<dbReference type="Proteomes" id="UP001295684">
    <property type="component" value="Unassembled WGS sequence"/>
</dbReference>
<dbReference type="AlphaFoldDB" id="A0AAD1U616"/>
<name>A0AAD1U616_EUPCR</name>
<gene>
    <name evidence="3" type="ORF">ECRASSUSDP1_LOCUS3940</name>
</gene>
<dbReference type="Pfam" id="PF14922">
    <property type="entry name" value="FWWh"/>
    <property type="match status" value="1"/>
</dbReference>
<proteinExistence type="inferred from homology"/>
<protein>
    <submittedName>
        <fullName evidence="3">Uncharacterized protein</fullName>
    </submittedName>
</protein>